<accession>A0A368W0E7</accession>
<evidence type="ECO:0000313" key="9">
    <source>
        <dbReference type="EMBL" id="RCW47102.1"/>
    </source>
</evidence>
<dbReference type="Pfam" id="PF04542">
    <property type="entry name" value="Sigma70_r2"/>
    <property type="match status" value="1"/>
</dbReference>
<dbReference type="InterPro" id="IPR014325">
    <property type="entry name" value="RNA_pol_sigma-E_actinobac"/>
</dbReference>
<comment type="similarity">
    <text evidence="1">Belongs to the sigma-70 factor family. ECF subfamily.</text>
</comment>
<dbReference type="InterPro" id="IPR007627">
    <property type="entry name" value="RNA_pol_sigma70_r2"/>
</dbReference>
<feature type="domain" description="RNA polymerase sigma factor 70 region 4 type 2" evidence="8">
    <location>
        <begin position="108"/>
        <end position="160"/>
    </location>
</feature>
<dbReference type="GO" id="GO:0016987">
    <property type="term" value="F:sigma factor activity"/>
    <property type="evidence" value="ECO:0007669"/>
    <property type="project" value="UniProtKB-KW"/>
</dbReference>
<dbReference type="EMBL" id="QPJC01000001">
    <property type="protein sequence ID" value="RCW47102.1"/>
    <property type="molecule type" value="Genomic_DNA"/>
</dbReference>
<dbReference type="Pfam" id="PF08281">
    <property type="entry name" value="Sigma70_r4_2"/>
    <property type="match status" value="1"/>
</dbReference>
<dbReference type="PANTHER" id="PTHR43133:SF50">
    <property type="entry name" value="ECF RNA POLYMERASE SIGMA FACTOR SIGM"/>
    <property type="match status" value="1"/>
</dbReference>
<dbReference type="GO" id="GO:0006352">
    <property type="term" value="P:DNA-templated transcription initiation"/>
    <property type="evidence" value="ECO:0007669"/>
    <property type="project" value="InterPro"/>
</dbReference>
<dbReference type="InterPro" id="IPR013325">
    <property type="entry name" value="RNA_pol_sigma_r2"/>
</dbReference>
<dbReference type="InterPro" id="IPR013324">
    <property type="entry name" value="RNA_pol_sigma_r3/r4-like"/>
</dbReference>
<dbReference type="CDD" id="cd06171">
    <property type="entry name" value="Sigma70_r4"/>
    <property type="match status" value="1"/>
</dbReference>
<dbReference type="GO" id="GO:0003677">
    <property type="term" value="F:DNA binding"/>
    <property type="evidence" value="ECO:0007669"/>
    <property type="project" value="UniProtKB-KW"/>
</dbReference>
<dbReference type="Proteomes" id="UP000253495">
    <property type="component" value="Unassembled WGS sequence"/>
</dbReference>
<dbReference type="AlphaFoldDB" id="A0A368W0E7"/>
<feature type="domain" description="RNA polymerase sigma-70 region 2" evidence="7">
    <location>
        <begin position="19"/>
        <end position="78"/>
    </location>
</feature>
<evidence type="ECO:0000256" key="1">
    <source>
        <dbReference type="ARBA" id="ARBA00010641"/>
    </source>
</evidence>
<dbReference type="InterPro" id="IPR036388">
    <property type="entry name" value="WH-like_DNA-bd_sf"/>
</dbReference>
<dbReference type="Gene3D" id="1.10.1740.10">
    <property type="match status" value="1"/>
</dbReference>
<evidence type="ECO:0000259" key="7">
    <source>
        <dbReference type="Pfam" id="PF04542"/>
    </source>
</evidence>
<evidence type="ECO:0000256" key="3">
    <source>
        <dbReference type="ARBA" id="ARBA00023082"/>
    </source>
</evidence>
<dbReference type="InterPro" id="IPR014284">
    <property type="entry name" value="RNA_pol_sigma-70_dom"/>
</dbReference>
<dbReference type="InterPro" id="IPR039425">
    <property type="entry name" value="RNA_pol_sigma-70-like"/>
</dbReference>
<dbReference type="OrthoDB" id="3686693at2"/>
<keyword evidence="3" id="KW-0731">Sigma factor</keyword>
<keyword evidence="10" id="KW-1185">Reference proteome</keyword>
<dbReference type="Gene3D" id="1.10.10.10">
    <property type="entry name" value="Winged helix-like DNA-binding domain superfamily/Winged helix DNA-binding domain"/>
    <property type="match status" value="1"/>
</dbReference>
<feature type="region of interest" description="Disordered" evidence="6">
    <location>
        <begin position="80"/>
        <end position="102"/>
    </location>
</feature>
<evidence type="ECO:0000256" key="2">
    <source>
        <dbReference type="ARBA" id="ARBA00023015"/>
    </source>
</evidence>
<dbReference type="SUPFAM" id="SSF88946">
    <property type="entry name" value="Sigma2 domain of RNA polymerase sigma factors"/>
    <property type="match status" value="1"/>
</dbReference>
<dbReference type="InterPro" id="IPR013249">
    <property type="entry name" value="RNA_pol_sigma70_r4_t2"/>
</dbReference>
<reference evidence="9 10" key="1">
    <citation type="submission" date="2018-07" db="EMBL/GenBank/DDBJ databases">
        <title>Genomic Encyclopedia of Type Strains, Phase III (KMG-III): the genomes of soil and plant-associated and newly described type strains.</title>
        <authorList>
            <person name="Whitman W."/>
        </authorList>
    </citation>
    <scope>NUCLEOTIDE SEQUENCE [LARGE SCALE GENOMIC DNA]</scope>
    <source>
        <strain evidence="9 10">CECT 8575</strain>
    </source>
</reference>
<keyword evidence="4" id="KW-0238">DNA-binding</keyword>
<dbReference type="SUPFAM" id="SSF88659">
    <property type="entry name" value="Sigma3 and sigma4 domains of RNA polymerase sigma factors"/>
    <property type="match status" value="1"/>
</dbReference>
<proteinExistence type="inferred from homology"/>
<protein>
    <submittedName>
        <fullName evidence="9">RNA polymerase sigma-70 factor (Sigma-E family)</fullName>
    </submittedName>
</protein>
<evidence type="ECO:0000256" key="6">
    <source>
        <dbReference type="SAM" id="MobiDB-lite"/>
    </source>
</evidence>
<organism evidence="9 10">
    <name type="scientific">Halopolyspora algeriensis</name>
    <dbReference type="NCBI Taxonomy" id="1500506"/>
    <lineage>
        <taxon>Bacteria</taxon>
        <taxon>Bacillati</taxon>
        <taxon>Actinomycetota</taxon>
        <taxon>Actinomycetes</taxon>
        <taxon>Actinomycetes incertae sedis</taxon>
        <taxon>Halopolyspora</taxon>
    </lineage>
</organism>
<sequence length="180" mass="20429">MRTQHEESFRVFARDQAAALRRSAYLLCGDWHLAEDLVQTTLTKLYRAWRRVDEKTQEAYARKTLMRTWLDERRKPWRRAESRDGVVPDTGDSESDPAVAGQRARTRNLVLRALAEVPPRQRAVLVLRYWEDLPTAEVAAALRCSEGTVKSQASRGLQNLRGVIAQHDPDYVGVGAEGTA</sequence>
<evidence type="ECO:0000256" key="5">
    <source>
        <dbReference type="ARBA" id="ARBA00023163"/>
    </source>
</evidence>
<gene>
    <name evidence="9" type="ORF">DFQ14_101446</name>
</gene>
<dbReference type="NCBIfam" id="TIGR02983">
    <property type="entry name" value="SigE-fam_strep"/>
    <property type="match status" value="1"/>
</dbReference>
<evidence type="ECO:0000256" key="4">
    <source>
        <dbReference type="ARBA" id="ARBA00023125"/>
    </source>
</evidence>
<evidence type="ECO:0000313" key="10">
    <source>
        <dbReference type="Proteomes" id="UP000253495"/>
    </source>
</evidence>
<dbReference type="PANTHER" id="PTHR43133">
    <property type="entry name" value="RNA POLYMERASE ECF-TYPE SIGMA FACTO"/>
    <property type="match status" value="1"/>
</dbReference>
<name>A0A368W0E7_9ACTN</name>
<keyword evidence="5" id="KW-0804">Transcription</keyword>
<evidence type="ECO:0000259" key="8">
    <source>
        <dbReference type="Pfam" id="PF08281"/>
    </source>
</evidence>
<dbReference type="NCBIfam" id="TIGR02937">
    <property type="entry name" value="sigma70-ECF"/>
    <property type="match status" value="1"/>
</dbReference>
<dbReference type="RefSeq" id="WP_114451295.1">
    <property type="nucleotide sequence ID" value="NZ_QPJC01000001.1"/>
</dbReference>
<keyword evidence="2" id="KW-0805">Transcription regulation</keyword>
<comment type="caution">
    <text evidence="9">The sequence shown here is derived from an EMBL/GenBank/DDBJ whole genome shotgun (WGS) entry which is preliminary data.</text>
</comment>